<dbReference type="InterPro" id="IPR036249">
    <property type="entry name" value="Thioredoxin-like_sf"/>
</dbReference>
<dbReference type="SUPFAM" id="SSF52833">
    <property type="entry name" value="Thioredoxin-like"/>
    <property type="match status" value="1"/>
</dbReference>
<evidence type="ECO:0000313" key="2">
    <source>
        <dbReference type="EMBL" id="MBS8259832.1"/>
    </source>
</evidence>
<name>A0A944CCC6_9HYPH</name>
<feature type="chain" id="PRO_5038082267" evidence="1">
    <location>
        <begin position="20"/>
        <end position="118"/>
    </location>
</feature>
<sequence>MLSLTLAITLLAAQLPARAAELVMLEQPGCSWCKRWNEEIGTAYPNTEEGKLAPLRRVDITEGWPADLGQVRRERLTPTFILVEDGEEVARLRGYPGAHFFWPVLNDMLSKLSSTSIN</sequence>
<gene>
    <name evidence="2" type="ORF">DYI23_06340</name>
</gene>
<dbReference type="Gene3D" id="3.40.30.10">
    <property type="entry name" value="Glutaredoxin"/>
    <property type="match status" value="1"/>
</dbReference>
<dbReference type="AlphaFoldDB" id="A0A944CCC6"/>
<dbReference type="EMBL" id="QTKU01000001">
    <property type="protein sequence ID" value="MBS8259832.1"/>
    <property type="molecule type" value="Genomic_DNA"/>
</dbReference>
<protein>
    <submittedName>
        <fullName evidence="2">Transcriptional regulator</fullName>
    </submittedName>
</protein>
<reference evidence="2" key="2">
    <citation type="journal article" date="2021" name="Microorganisms">
        <title>Bacterial Dimethylsulfoniopropionate Biosynthesis in the East China Sea.</title>
        <authorList>
            <person name="Liu J."/>
            <person name="Zhang Y."/>
            <person name="Liu J."/>
            <person name="Zhong H."/>
            <person name="Williams B.T."/>
            <person name="Zheng Y."/>
            <person name="Curson A.R.J."/>
            <person name="Sun C."/>
            <person name="Sun H."/>
            <person name="Song D."/>
            <person name="Wagner Mackenzie B."/>
            <person name="Bermejo Martinez A."/>
            <person name="Todd J.D."/>
            <person name="Zhang X.H."/>
        </authorList>
    </citation>
    <scope>NUCLEOTIDE SEQUENCE</scope>
    <source>
        <strain evidence="2">AESS21</strain>
    </source>
</reference>
<organism evidence="2 3">
    <name type="scientific">Roseibium polysiphoniae</name>
    <dbReference type="NCBI Taxonomy" id="2571221"/>
    <lineage>
        <taxon>Bacteria</taxon>
        <taxon>Pseudomonadati</taxon>
        <taxon>Pseudomonadota</taxon>
        <taxon>Alphaproteobacteria</taxon>
        <taxon>Hyphomicrobiales</taxon>
        <taxon>Stappiaceae</taxon>
        <taxon>Roseibium</taxon>
    </lineage>
</organism>
<proteinExistence type="predicted"/>
<feature type="signal peptide" evidence="1">
    <location>
        <begin position="1"/>
        <end position="19"/>
    </location>
</feature>
<dbReference type="Proteomes" id="UP000705379">
    <property type="component" value="Unassembled WGS sequence"/>
</dbReference>
<reference evidence="2" key="1">
    <citation type="submission" date="2018-08" db="EMBL/GenBank/DDBJ databases">
        <authorList>
            <person name="Jin W."/>
            <person name="Wang H."/>
            <person name="Yang Y."/>
            <person name="Li M."/>
            <person name="Liu J."/>
        </authorList>
    </citation>
    <scope>NUCLEOTIDE SEQUENCE</scope>
    <source>
        <strain evidence="2">AESS21</strain>
    </source>
</reference>
<evidence type="ECO:0000313" key="3">
    <source>
        <dbReference type="Proteomes" id="UP000705379"/>
    </source>
</evidence>
<evidence type="ECO:0000256" key="1">
    <source>
        <dbReference type="SAM" id="SignalP"/>
    </source>
</evidence>
<accession>A0A944CCC6</accession>
<keyword evidence="1" id="KW-0732">Signal</keyword>
<comment type="caution">
    <text evidence="2">The sequence shown here is derived from an EMBL/GenBank/DDBJ whole genome shotgun (WGS) entry which is preliminary data.</text>
</comment>